<keyword evidence="3" id="KW-1185">Reference proteome</keyword>
<evidence type="ECO:0000259" key="1">
    <source>
        <dbReference type="Pfam" id="PF00248"/>
    </source>
</evidence>
<evidence type="ECO:0000313" key="2">
    <source>
        <dbReference type="EMBL" id="MDD1793464.1"/>
    </source>
</evidence>
<protein>
    <submittedName>
        <fullName evidence="2">Aldo/keto reductase</fullName>
    </submittedName>
</protein>
<name>A0ABT5QZQ0_9GAMM</name>
<dbReference type="Proteomes" id="UP001149400">
    <property type="component" value="Unassembled WGS sequence"/>
</dbReference>
<gene>
    <name evidence="2" type="ORF">LRP50_10030</name>
</gene>
<dbReference type="InterPro" id="IPR050523">
    <property type="entry name" value="AKR_Detox_Biosynth"/>
</dbReference>
<dbReference type="PANTHER" id="PTHR43364:SF1">
    <property type="entry name" value="OXIDOREDUCTASE YDHF"/>
    <property type="match status" value="1"/>
</dbReference>
<organism evidence="2 3">
    <name type="scientific">Enterovibrio gelatinilyticus</name>
    <dbReference type="NCBI Taxonomy" id="2899819"/>
    <lineage>
        <taxon>Bacteria</taxon>
        <taxon>Pseudomonadati</taxon>
        <taxon>Pseudomonadota</taxon>
        <taxon>Gammaproteobacteria</taxon>
        <taxon>Vibrionales</taxon>
        <taxon>Vibrionaceae</taxon>
        <taxon>Enterovibrio</taxon>
    </lineage>
</organism>
<accession>A0ABT5QZQ0</accession>
<dbReference type="InterPro" id="IPR020471">
    <property type="entry name" value="AKR"/>
</dbReference>
<dbReference type="CDD" id="cd19092">
    <property type="entry name" value="AKR_BsYcsN_EcYdhF-like"/>
    <property type="match status" value="1"/>
</dbReference>
<dbReference type="PRINTS" id="PR00069">
    <property type="entry name" value="ALDKETRDTASE"/>
</dbReference>
<dbReference type="InterPro" id="IPR036812">
    <property type="entry name" value="NAD(P)_OxRdtase_dom_sf"/>
</dbReference>
<dbReference type="EMBL" id="JAJUBC010000009">
    <property type="protein sequence ID" value="MDD1793464.1"/>
    <property type="molecule type" value="Genomic_DNA"/>
</dbReference>
<dbReference type="InterPro" id="IPR023210">
    <property type="entry name" value="NADP_OxRdtase_dom"/>
</dbReference>
<proteinExistence type="predicted"/>
<comment type="caution">
    <text evidence="2">The sequence shown here is derived from an EMBL/GenBank/DDBJ whole genome shotgun (WGS) entry which is preliminary data.</text>
</comment>
<dbReference type="PANTHER" id="PTHR43364">
    <property type="entry name" value="NADH-SPECIFIC METHYLGLYOXAL REDUCTASE-RELATED"/>
    <property type="match status" value="1"/>
</dbReference>
<reference evidence="2" key="1">
    <citation type="submission" date="2021-12" db="EMBL/GenBank/DDBJ databases">
        <title>Enterovibrio ZSDZ35 sp. nov. and Enterovibrio ZSDZ42 sp. nov., isolated from coastal seawater in Qingdao.</title>
        <authorList>
            <person name="Zhang P."/>
        </authorList>
    </citation>
    <scope>NUCLEOTIDE SEQUENCE</scope>
    <source>
        <strain evidence="2">ZSDZ42</strain>
    </source>
</reference>
<dbReference type="Gene3D" id="3.20.20.100">
    <property type="entry name" value="NADP-dependent oxidoreductase domain"/>
    <property type="match status" value="1"/>
</dbReference>
<feature type="domain" description="NADP-dependent oxidoreductase" evidence="1">
    <location>
        <begin position="9"/>
        <end position="282"/>
    </location>
</feature>
<sequence>MNVNINDRLIAGFWRTSLWGKSSKELNYFINQLIECGITTFDHAYVYRSEAAFGEAMAHSASLREQAKIITKCGIRGVGPGSLDAKNTSHYDSDKLTIIKSVDNSLKDLKTDYVDTLLLHRPDYLMNVQEVNEAFNELKRSGKVRDFGVSNFNVTQFNLLQSALDVKLCTNQIEFSPFNTEALDNGLFDQCYKNQVSPMIWSCLGGGKLFDESHPVTSRLTKVLNEIAEEIGAVSISQVVYAWVFKMPCQPRIITGSSKIENISPLVDSIHLTLSKEQWYQIWAAAVGHDVA</sequence>
<dbReference type="SUPFAM" id="SSF51430">
    <property type="entry name" value="NAD(P)-linked oxidoreductase"/>
    <property type="match status" value="1"/>
</dbReference>
<evidence type="ECO:0000313" key="3">
    <source>
        <dbReference type="Proteomes" id="UP001149400"/>
    </source>
</evidence>
<dbReference type="Pfam" id="PF00248">
    <property type="entry name" value="Aldo_ket_red"/>
    <property type="match status" value="1"/>
</dbReference>
<dbReference type="RefSeq" id="WP_274164322.1">
    <property type="nucleotide sequence ID" value="NZ_JAJUBC010000009.1"/>
</dbReference>